<sequence>MSSAQRPPGVVHQDYIARIRYSNTLPPPPNPPKLLDIPGTGLAGGQYTSAGYASKLAREQPMNIEADAELGMAIDMIGVPGIFNGDERAILARPGAQLHPADKALLKPLSALGKANATGSGVSFLRRTEYTASQGPQHFASNTSKDMMRLRNDPKRRKLNTVDKEDPVNIIRNIVKGFDIAYPGDAYKGDDSTTNIRGAAVTDADAKAWTHPKHPTKPGLQLLDSYPVLPDLDALCTAGAFVVAKFQSNPLAGDTYDSRLDTAILRPIEDPRTQAIHQRKLDDWKASNQAKPEPTVEYDYEYFVVPDTATAAAAVHNSKRTFDVHDAENKDPDLYTDDLPDGSRGFKYERLRTYETYNQHGHPQNHYNDSVALALHDPEMELGGGEGEEEQHDERRSAAKAAYYYPIVQRTALRPKRKVVRQTLVTMPEEDRVDVIYLRVRGYEDEEREKVFEKQAELDPGLRGEGEGGGEGGA</sequence>
<comment type="caution">
    <text evidence="5">The sequence shown here is derived from an EMBL/GenBank/DDBJ whole genome shotgun (WGS) entry which is preliminary data.</text>
</comment>
<dbReference type="GO" id="GO:0000993">
    <property type="term" value="F:RNA polymerase II complex binding"/>
    <property type="evidence" value="ECO:0007669"/>
    <property type="project" value="TreeGrafter"/>
</dbReference>
<evidence type="ECO:0000256" key="1">
    <source>
        <dbReference type="ARBA" id="ARBA00004123"/>
    </source>
</evidence>
<dbReference type="PANTHER" id="PTHR23188">
    <property type="entry name" value="RNA POLYMERASE II-ASSOCIATED FACTOR 1 HOMOLOG"/>
    <property type="match status" value="1"/>
</dbReference>
<evidence type="ECO:0000313" key="6">
    <source>
        <dbReference type="Proteomes" id="UP000309340"/>
    </source>
</evidence>
<keyword evidence="6" id="KW-1185">Reference proteome</keyword>
<comment type="similarity">
    <text evidence="2">Belongs to the PAF1 family.</text>
</comment>
<dbReference type="EMBL" id="NAJQ01000467">
    <property type="protein sequence ID" value="TKA69102.1"/>
    <property type="molecule type" value="Genomic_DNA"/>
</dbReference>
<feature type="region of interest" description="Disordered" evidence="4">
    <location>
        <begin position="448"/>
        <end position="474"/>
    </location>
</feature>
<dbReference type="GO" id="GO:0003682">
    <property type="term" value="F:chromatin binding"/>
    <property type="evidence" value="ECO:0007669"/>
    <property type="project" value="TreeGrafter"/>
</dbReference>
<comment type="subcellular location">
    <subcellularLocation>
        <location evidence="1">Nucleus</location>
    </subcellularLocation>
</comment>
<proteinExistence type="inferred from homology"/>
<organism evidence="5 6">
    <name type="scientific">Friedmanniomyces simplex</name>
    <dbReference type="NCBI Taxonomy" id="329884"/>
    <lineage>
        <taxon>Eukaryota</taxon>
        <taxon>Fungi</taxon>
        <taxon>Dikarya</taxon>
        <taxon>Ascomycota</taxon>
        <taxon>Pezizomycotina</taxon>
        <taxon>Dothideomycetes</taxon>
        <taxon>Dothideomycetidae</taxon>
        <taxon>Mycosphaerellales</taxon>
        <taxon>Teratosphaeriaceae</taxon>
        <taxon>Friedmanniomyces</taxon>
    </lineage>
</organism>
<dbReference type="GO" id="GO:0016593">
    <property type="term" value="C:Cdc73/Paf1 complex"/>
    <property type="evidence" value="ECO:0007669"/>
    <property type="project" value="InterPro"/>
</dbReference>
<reference evidence="5 6" key="1">
    <citation type="submission" date="2017-03" db="EMBL/GenBank/DDBJ databases">
        <title>Genomes of endolithic fungi from Antarctica.</title>
        <authorList>
            <person name="Coleine C."/>
            <person name="Masonjones S."/>
            <person name="Stajich J.E."/>
        </authorList>
    </citation>
    <scope>NUCLEOTIDE SEQUENCE [LARGE SCALE GENOMIC DNA]</scope>
    <source>
        <strain evidence="5 6">CCFEE 5184</strain>
    </source>
</reference>
<name>A0A4U0WZ34_9PEZI</name>
<dbReference type="AlphaFoldDB" id="A0A4U0WZ34"/>
<accession>A0A4U0WZ34</accession>
<gene>
    <name evidence="5" type="ORF">B0A55_08851</name>
</gene>
<dbReference type="STRING" id="329884.A0A4U0WZ34"/>
<feature type="compositionally biased region" description="Basic and acidic residues" evidence="4">
    <location>
        <begin position="448"/>
        <end position="466"/>
    </location>
</feature>
<evidence type="ECO:0000256" key="2">
    <source>
        <dbReference type="ARBA" id="ARBA00007560"/>
    </source>
</evidence>
<dbReference type="Proteomes" id="UP000309340">
    <property type="component" value="Unassembled WGS sequence"/>
</dbReference>
<dbReference type="InterPro" id="IPR007133">
    <property type="entry name" value="RNA_pol_II-assoc_Paf1"/>
</dbReference>
<dbReference type="PANTHER" id="PTHR23188:SF12">
    <property type="entry name" value="RNA POLYMERASE II-ASSOCIATED FACTOR 1 HOMOLOG"/>
    <property type="match status" value="1"/>
</dbReference>
<dbReference type="GO" id="GO:0006368">
    <property type="term" value="P:transcription elongation by RNA polymerase II"/>
    <property type="evidence" value="ECO:0007669"/>
    <property type="project" value="InterPro"/>
</dbReference>
<keyword evidence="3" id="KW-0539">Nucleus</keyword>
<evidence type="ECO:0000313" key="5">
    <source>
        <dbReference type="EMBL" id="TKA69102.1"/>
    </source>
</evidence>
<evidence type="ECO:0000256" key="3">
    <source>
        <dbReference type="ARBA" id="ARBA00023242"/>
    </source>
</evidence>
<evidence type="ECO:0000256" key="4">
    <source>
        <dbReference type="SAM" id="MobiDB-lite"/>
    </source>
</evidence>
<evidence type="ECO:0008006" key="7">
    <source>
        <dbReference type="Google" id="ProtNLM"/>
    </source>
</evidence>
<dbReference type="OrthoDB" id="10260285at2759"/>
<protein>
    <recommendedName>
        <fullName evidence="7">Paf1 complex protein</fullName>
    </recommendedName>
</protein>
<dbReference type="Pfam" id="PF03985">
    <property type="entry name" value="Paf1"/>
    <property type="match status" value="1"/>
</dbReference>